<accession>A0A9P4IFN5</accession>
<name>A0A9P4IFN5_9PEZI</name>
<protein>
    <submittedName>
        <fullName evidence="1">Uncharacterized protein</fullName>
    </submittedName>
</protein>
<keyword evidence="2" id="KW-1185">Reference proteome</keyword>
<comment type="caution">
    <text evidence="1">The sequence shown here is derived from an EMBL/GenBank/DDBJ whole genome shotgun (WGS) entry which is preliminary data.</text>
</comment>
<proteinExistence type="predicted"/>
<dbReference type="Proteomes" id="UP000799772">
    <property type="component" value="Unassembled WGS sequence"/>
</dbReference>
<organism evidence="1 2">
    <name type="scientific">Rhizodiscina lignyota</name>
    <dbReference type="NCBI Taxonomy" id="1504668"/>
    <lineage>
        <taxon>Eukaryota</taxon>
        <taxon>Fungi</taxon>
        <taxon>Dikarya</taxon>
        <taxon>Ascomycota</taxon>
        <taxon>Pezizomycotina</taxon>
        <taxon>Dothideomycetes</taxon>
        <taxon>Pleosporomycetidae</taxon>
        <taxon>Aulographales</taxon>
        <taxon>Rhizodiscinaceae</taxon>
        <taxon>Rhizodiscina</taxon>
    </lineage>
</organism>
<dbReference type="EMBL" id="ML978125">
    <property type="protein sequence ID" value="KAF2100079.1"/>
    <property type="molecule type" value="Genomic_DNA"/>
</dbReference>
<evidence type="ECO:0000313" key="2">
    <source>
        <dbReference type="Proteomes" id="UP000799772"/>
    </source>
</evidence>
<dbReference type="AlphaFoldDB" id="A0A9P4IFN5"/>
<sequence>MFPDTHFMLFQYLFGFSGSLFRSRTRKETDITIIFCISTSHVRTHLAKSQKINESILSVASATLCLPILSLKLCHDGISNNWINAAKNSQTNIFHNLDGGGPPGWFAVPGQTRRQRQTVGNGLHGSKNMIFLMQWRETGPQLRSAIVDENR</sequence>
<evidence type="ECO:0000313" key="1">
    <source>
        <dbReference type="EMBL" id="KAF2100079.1"/>
    </source>
</evidence>
<gene>
    <name evidence="1" type="ORF">NA57DRAFT_56008</name>
</gene>
<reference evidence="1" key="1">
    <citation type="journal article" date="2020" name="Stud. Mycol.">
        <title>101 Dothideomycetes genomes: a test case for predicting lifestyles and emergence of pathogens.</title>
        <authorList>
            <person name="Haridas S."/>
            <person name="Albert R."/>
            <person name="Binder M."/>
            <person name="Bloem J."/>
            <person name="Labutti K."/>
            <person name="Salamov A."/>
            <person name="Andreopoulos B."/>
            <person name="Baker S."/>
            <person name="Barry K."/>
            <person name="Bills G."/>
            <person name="Bluhm B."/>
            <person name="Cannon C."/>
            <person name="Castanera R."/>
            <person name="Culley D."/>
            <person name="Daum C."/>
            <person name="Ezra D."/>
            <person name="Gonzalez J."/>
            <person name="Henrissat B."/>
            <person name="Kuo A."/>
            <person name="Liang C."/>
            <person name="Lipzen A."/>
            <person name="Lutzoni F."/>
            <person name="Magnuson J."/>
            <person name="Mondo S."/>
            <person name="Nolan M."/>
            <person name="Ohm R."/>
            <person name="Pangilinan J."/>
            <person name="Park H.-J."/>
            <person name="Ramirez L."/>
            <person name="Alfaro M."/>
            <person name="Sun H."/>
            <person name="Tritt A."/>
            <person name="Yoshinaga Y."/>
            <person name="Zwiers L.-H."/>
            <person name="Turgeon B."/>
            <person name="Goodwin S."/>
            <person name="Spatafora J."/>
            <person name="Crous P."/>
            <person name="Grigoriev I."/>
        </authorList>
    </citation>
    <scope>NUCLEOTIDE SEQUENCE</scope>
    <source>
        <strain evidence="1">CBS 133067</strain>
    </source>
</reference>